<reference evidence="1 2" key="1">
    <citation type="submission" date="2014-04" db="EMBL/GenBank/DDBJ databases">
        <authorList>
            <consortium name="DOE Joint Genome Institute"/>
            <person name="Kuo A."/>
            <person name="Ruytinx J."/>
            <person name="Rineau F."/>
            <person name="Colpaert J."/>
            <person name="Kohler A."/>
            <person name="Nagy L.G."/>
            <person name="Floudas D."/>
            <person name="Copeland A."/>
            <person name="Barry K.W."/>
            <person name="Cichocki N."/>
            <person name="Veneault-Fourrey C."/>
            <person name="LaButti K."/>
            <person name="Lindquist E.A."/>
            <person name="Lipzen A."/>
            <person name="Lundell T."/>
            <person name="Morin E."/>
            <person name="Murat C."/>
            <person name="Sun H."/>
            <person name="Tunlid A."/>
            <person name="Henrissat B."/>
            <person name="Grigoriev I.V."/>
            <person name="Hibbett D.S."/>
            <person name="Martin F."/>
            <person name="Nordberg H.P."/>
            <person name="Cantor M.N."/>
            <person name="Hua S.X."/>
        </authorList>
    </citation>
    <scope>NUCLEOTIDE SEQUENCE [LARGE SCALE GENOMIC DNA]</scope>
    <source>
        <strain evidence="1 2">UH-Slu-Lm8-n1</strain>
    </source>
</reference>
<dbReference type="InParanoid" id="A0A0D0A145"/>
<proteinExistence type="predicted"/>
<evidence type="ECO:0000313" key="1">
    <source>
        <dbReference type="EMBL" id="KIK35476.1"/>
    </source>
</evidence>
<evidence type="ECO:0000313" key="2">
    <source>
        <dbReference type="Proteomes" id="UP000054485"/>
    </source>
</evidence>
<keyword evidence="2" id="KW-1185">Reference proteome</keyword>
<gene>
    <name evidence="1" type="ORF">CY34DRAFT_812100</name>
</gene>
<accession>A0A0D0A145</accession>
<dbReference type="AlphaFoldDB" id="A0A0D0A145"/>
<dbReference type="Proteomes" id="UP000054485">
    <property type="component" value="Unassembled WGS sequence"/>
</dbReference>
<reference evidence="2" key="2">
    <citation type="submission" date="2015-01" db="EMBL/GenBank/DDBJ databases">
        <title>Evolutionary Origins and Diversification of the Mycorrhizal Mutualists.</title>
        <authorList>
            <consortium name="DOE Joint Genome Institute"/>
            <consortium name="Mycorrhizal Genomics Consortium"/>
            <person name="Kohler A."/>
            <person name="Kuo A."/>
            <person name="Nagy L.G."/>
            <person name="Floudas D."/>
            <person name="Copeland A."/>
            <person name="Barry K.W."/>
            <person name="Cichocki N."/>
            <person name="Veneault-Fourrey C."/>
            <person name="LaButti K."/>
            <person name="Lindquist E.A."/>
            <person name="Lipzen A."/>
            <person name="Lundell T."/>
            <person name="Morin E."/>
            <person name="Murat C."/>
            <person name="Riley R."/>
            <person name="Ohm R."/>
            <person name="Sun H."/>
            <person name="Tunlid A."/>
            <person name="Henrissat B."/>
            <person name="Grigoriev I.V."/>
            <person name="Hibbett D.S."/>
            <person name="Martin F."/>
        </authorList>
    </citation>
    <scope>NUCLEOTIDE SEQUENCE [LARGE SCALE GENOMIC DNA]</scope>
    <source>
        <strain evidence="2">UH-Slu-Lm8-n1</strain>
    </source>
</reference>
<protein>
    <submittedName>
        <fullName evidence="1">Uncharacterized protein</fullName>
    </submittedName>
</protein>
<organism evidence="1 2">
    <name type="scientific">Suillus luteus UH-Slu-Lm8-n1</name>
    <dbReference type="NCBI Taxonomy" id="930992"/>
    <lineage>
        <taxon>Eukaryota</taxon>
        <taxon>Fungi</taxon>
        <taxon>Dikarya</taxon>
        <taxon>Basidiomycota</taxon>
        <taxon>Agaricomycotina</taxon>
        <taxon>Agaricomycetes</taxon>
        <taxon>Agaricomycetidae</taxon>
        <taxon>Boletales</taxon>
        <taxon>Suillineae</taxon>
        <taxon>Suillaceae</taxon>
        <taxon>Suillus</taxon>
    </lineage>
</organism>
<dbReference type="HOGENOM" id="CLU_2623660_0_0_1"/>
<dbReference type="EMBL" id="KN835619">
    <property type="protein sequence ID" value="KIK35476.1"/>
    <property type="molecule type" value="Genomic_DNA"/>
</dbReference>
<name>A0A0D0A145_9AGAM</name>
<sequence>MSRRTWERGSIPSFMDGNAPSSRYIQWTSQGTRQLPAARTVRGTLGQHFRIPVPTYRRFWTLVTAISLPLHQNHDGLI</sequence>